<evidence type="ECO:0008006" key="5">
    <source>
        <dbReference type="Google" id="ProtNLM"/>
    </source>
</evidence>
<evidence type="ECO:0000256" key="2">
    <source>
        <dbReference type="SAM" id="SignalP"/>
    </source>
</evidence>
<evidence type="ECO:0000313" key="4">
    <source>
        <dbReference type="Proteomes" id="UP000199233"/>
    </source>
</evidence>
<evidence type="ECO:0000313" key="3">
    <source>
        <dbReference type="EMBL" id="SEQ84934.1"/>
    </source>
</evidence>
<dbReference type="RefSeq" id="WP_093287645.1">
    <property type="nucleotide sequence ID" value="NZ_FOFS01000011.1"/>
</dbReference>
<reference evidence="3 4" key="1">
    <citation type="submission" date="2016-10" db="EMBL/GenBank/DDBJ databases">
        <authorList>
            <person name="de Groot N.N."/>
        </authorList>
    </citation>
    <scope>NUCLEOTIDE SEQUENCE [LARGE SCALE GENOMIC DNA]</scope>
    <source>
        <strain evidence="3 4">DSM 25927</strain>
    </source>
</reference>
<dbReference type="AlphaFoldDB" id="A0A1H9JDE2"/>
<protein>
    <recommendedName>
        <fullName evidence="5">Collagen, middle region</fullName>
    </recommendedName>
</protein>
<dbReference type="OrthoDB" id="7063102at2"/>
<gene>
    <name evidence="3" type="ORF">SAMN04488038_111117</name>
</gene>
<dbReference type="Proteomes" id="UP000199233">
    <property type="component" value="Unassembled WGS sequence"/>
</dbReference>
<keyword evidence="2" id="KW-0732">Signal</keyword>
<name>A0A1H9JDE2_9GAMM</name>
<accession>A0A1H9JDE2</accession>
<dbReference type="PROSITE" id="PS51257">
    <property type="entry name" value="PROKAR_LIPOPROTEIN"/>
    <property type="match status" value="1"/>
</dbReference>
<feature type="signal peptide" evidence="2">
    <location>
        <begin position="1"/>
        <end position="21"/>
    </location>
</feature>
<feature type="compositionally biased region" description="Polar residues" evidence="1">
    <location>
        <begin position="38"/>
        <end position="49"/>
    </location>
</feature>
<dbReference type="EMBL" id="FOFS01000011">
    <property type="protein sequence ID" value="SEQ84934.1"/>
    <property type="molecule type" value="Genomic_DNA"/>
</dbReference>
<feature type="compositionally biased region" description="Gly residues" evidence="1">
    <location>
        <begin position="25"/>
        <end position="37"/>
    </location>
</feature>
<proteinExistence type="predicted"/>
<feature type="region of interest" description="Disordered" evidence="1">
    <location>
        <begin position="25"/>
        <end position="49"/>
    </location>
</feature>
<feature type="chain" id="PRO_5011520199" description="Collagen, middle region" evidence="2">
    <location>
        <begin position="22"/>
        <end position="388"/>
    </location>
</feature>
<sequence>MFKKLSLATAVALSVSLAACGGGGGGSSSGSGSGGGNTTPSSASITGPLDTVQTDVSNTVIAPLVDATSGTALEGVLLCANSIVTYNALDIADAFANGLANPTTLTSTTPAQAQAALSALVSHLVGLLNSLAATSANTACSGTATGSTTVPSNNPLTGTSLAALGTQLLPVLTSAQQQLGGSSTLSATQLASILASISTAMNTAMTSISGATAGAPVLNGVLLAVKDSLAQLSTIATHAASGANGVVLAGDLQNLAETLLNDLLTQVLPVADLQSLAGSGASTDVLAQLQAAVATLTATLGTNPTTALGSNPLGGVGFASLTSLLDTLVPELTSSFSGVSGASSPLTLATTLVQTALASLLSLSGSGSNTSSGAGCSLSLLGLCLLPG</sequence>
<evidence type="ECO:0000256" key="1">
    <source>
        <dbReference type="SAM" id="MobiDB-lite"/>
    </source>
</evidence>
<keyword evidence="4" id="KW-1185">Reference proteome</keyword>
<organism evidence="3 4">
    <name type="scientific">Solimonas aquatica</name>
    <dbReference type="NCBI Taxonomy" id="489703"/>
    <lineage>
        <taxon>Bacteria</taxon>
        <taxon>Pseudomonadati</taxon>
        <taxon>Pseudomonadota</taxon>
        <taxon>Gammaproteobacteria</taxon>
        <taxon>Nevskiales</taxon>
        <taxon>Nevskiaceae</taxon>
        <taxon>Solimonas</taxon>
    </lineage>
</organism>